<evidence type="ECO:0000313" key="6">
    <source>
        <dbReference type="EMBL" id="PZQ50901.1"/>
    </source>
</evidence>
<keyword evidence="1" id="KW-0678">Repressor</keyword>
<keyword evidence="4" id="KW-0804">Transcription</keyword>
<dbReference type="InterPro" id="IPR000551">
    <property type="entry name" value="MerR-type_HTH_dom"/>
</dbReference>
<dbReference type="GO" id="GO:0003677">
    <property type="term" value="F:DNA binding"/>
    <property type="evidence" value="ECO:0007669"/>
    <property type="project" value="UniProtKB-KW"/>
</dbReference>
<evidence type="ECO:0000256" key="4">
    <source>
        <dbReference type="ARBA" id="ARBA00023163"/>
    </source>
</evidence>
<dbReference type="Proteomes" id="UP000249082">
    <property type="component" value="Unassembled WGS sequence"/>
</dbReference>
<protein>
    <submittedName>
        <fullName evidence="6">MerR family transcriptional regulator</fullName>
    </submittedName>
</protein>
<comment type="caution">
    <text evidence="6">The sequence shown here is derived from an EMBL/GenBank/DDBJ whole genome shotgun (WGS) entry which is preliminary data.</text>
</comment>
<feature type="domain" description="HTH merR-type" evidence="5">
    <location>
        <begin position="1"/>
        <end position="73"/>
    </location>
</feature>
<dbReference type="PANTHER" id="PTHR30204">
    <property type="entry name" value="REDOX-CYCLING DRUG-SENSING TRANSCRIPTIONAL ACTIVATOR SOXR"/>
    <property type="match status" value="1"/>
</dbReference>
<dbReference type="SUPFAM" id="SSF46955">
    <property type="entry name" value="Putative DNA-binding domain"/>
    <property type="match status" value="1"/>
</dbReference>
<evidence type="ECO:0000256" key="2">
    <source>
        <dbReference type="ARBA" id="ARBA00023015"/>
    </source>
</evidence>
<reference evidence="6 7" key="1">
    <citation type="submission" date="2017-08" db="EMBL/GenBank/DDBJ databases">
        <title>Infants hospitalized years apart are colonized by the same room-sourced microbial strains.</title>
        <authorList>
            <person name="Brooks B."/>
            <person name="Olm M.R."/>
            <person name="Firek B.A."/>
            <person name="Baker R."/>
            <person name="Thomas B.C."/>
            <person name="Morowitz M.J."/>
            <person name="Banfield J.F."/>
        </authorList>
    </citation>
    <scope>NUCLEOTIDE SEQUENCE [LARGE SCALE GENOMIC DNA]</scope>
    <source>
        <strain evidence="6">S2_005_002_R2_33</strain>
    </source>
</reference>
<keyword evidence="2" id="KW-0805">Transcription regulation</keyword>
<dbReference type="PANTHER" id="PTHR30204:SF69">
    <property type="entry name" value="MERR-FAMILY TRANSCRIPTIONAL REGULATOR"/>
    <property type="match status" value="1"/>
</dbReference>
<dbReference type="PRINTS" id="PR00040">
    <property type="entry name" value="HTHMERR"/>
</dbReference>
<evidence type="ECO:0000256" key="3">
    <source>
        <dbReference type="ARBA" id="ARBA00023125"/>
    </source>
</evidence>
<proteinExistence type="predicted"/>
<organism evidence="6 7">
    <name type="scientific">Novosphingobium pentaromativorans</name>
    <dbReference type="NCBI Taxonomy" id="205844"/>
    <lineage>
        <taxon>Bacteria</taxon>
        <taxon>Pseudomonadati</taxon>
        <taxon>Pseudomonadota</taxon>
        <taxon>Alphaproteobacteria</taxon>
        <taxon>Sphingomonadales</taxon>
        <taxon>Sphingomonadaceae</taxon>
        <taxon>Novosphingobium</taxon>
    </lineage>
</organism>
<gene>
    <name evidence="6" type="ORF">DI555_22205</name>
</gene>
<dbReference type="Gene3D" id="1.10.1660.10">
    <property type="match status" value="1"/>
</dbReference>
<keyword evidence="3" id="KW-0238">DNA-binding</keyword>
<dbReference type="GO" id="GO:0003700">
    <property type="term" value="F:DNA-binding transcription factor activity"/>
    <property type="evidence" value="ECO:0007669"/>
    <property type="project" value="InterPro"/>
</dbReference>
<dbReference type="InterPro" id="IPR009061">
    <property type="entry name" value="DNA-bd_dom_put_sf"/>
</dbReference>
<evidence type="ECO:0000259" key="5">
    <source>
        <dbReference type="PROSITE" id="PS50937"/>
    </source>
</evidence>
<dbReference type="PROSITE" id="PS50937">
    <property type="entry name" value="HTH_MERR_2"/>
    <property type="match status" value="1"/>
</dbReference>
<dbReference type="Pfam" id="PF13411">
    <property type="entry name" value="MerR_1"/>
    <property type="match status" value="1"/>
</dbReference>
<sequence length="132" mass="14603">MLISQFAKKVGLSVDTVRFYIAKGLLKPQRSARKGGANPYQVFSADDVTAAQMIRLQQSLGYSLAEIGVLAEEYRRGAGSPERTGEVLRKQIVRLEERQRELDTALAFLKGKLEWVEAGQPGSAPQPNAYFC</sequence>
<dbReference type="EMBL" id="QFPX01000033">
    <property type="protein sequence ID" value="PZQ50901.1"/>
    <property type="molecule type" value="Genomic_DNA"/>
</dbReference>
<evidence type="ECO:0000256" key="1">
    <source>
        <dbReference type="ARBA" id="ARBA00022491"/>
    </source>
</evidence>
<dbReference type="AlphaFoldDB" id="A0A2W5NBK3"/>
<accession>A0A2W5NBK3</accession>
<dbReference type="SMART" id="SM00422">
    <property type="entry name" value="HTH_MERR"/>
    <property type="match status" value="1"/>
</dbReference>
<dbReference type="CDD" id="cd00592">
    <property type="entry name" value="HTH_MerR-like"/>
    <property type="match status" value="1"/>
</dbReference>
<evidence type="ECO:0000313" key="7">
    <source>
        <dbReference type="Proteomes" id="UP000249082"/>
    </source>
</evidence>
<dbReference type="InterPro" id="IPR047057">
    <property type="entry name" value="MerR_fam"/>
</dbReference>
<name>A0A2W5NBK3_9SPHN</name>